<evidence type="ECO:0000313" key="1">
    <source>
        <dbReference type="EMBL" id="KAJ9113125.1"/>
    </source>
</evidence>
<proteinExistence type="predicted"/>
<protein>
    <submittedName>
        <fullName evidence="1">Uncharacterized protein</fullName>
    </submittedName>
</protein>
<accession>A0ACC2WMY4</accession>
<reference evidence="1" key="1">
    <citation type="submission" date="2023-04" db="EMBL/GenBank/DDBJ databases">
        <title>Draft Genome sequencing of Naganishia species isolated from polar environments using Oxford Nanopore Technology.</title>
        <authorList>
            <person name="Leo P."/>
            <person name="Venkateswaran K."/>
        </authorList>
    </citation>
    <scope>NUCLEOTIDE SEQUENCE</scope>
    <source>
        <strain evidence="1">MNA-CCFEE 5262</strain>
    </source>
</reference>
<evidence type="ECO:0000313" key="2">
    <source>
        <dbReference type="Proteomes" id="UP001230649"/>
    </source>
</evidence>
<comment type="caution">
    <text evidence="1">The sequence shown here is derived from an EMBL/GenBank/DDBJ whole genome shotgun (WGS) entry which is preliminary data.</text>
</comment>
<keyword evidence="2" id="KW-1185">Reference proteome</keyword>
<dbReference type="EMBL" id="JASBWS010000013">
    <property type="protein sequence ID" value="KAJ9113125.1"/>
    <property type="molecule type" value="Genomic_DNA"/>
</dbReference>
<gene>
    <name evidence="1" type="ORF">QFC20_002015</name>
</gene>
<name>A0ACC2WMY4_9TREE</name>
<sequence length="1539" mass="163369">MTITRIGPTSTPSSVRSPTINSKPSSPGFSIGRTSAARSSRRPSTSAAIKYHSSDTESTSSGDEVDDIGSRSDEQGDDEGYFGRKTRQNAKRKRLGATEDGSAQPGSQSNLSGGPLSPSRTEDTSNARPPTPPVDYLALATAERRRSSFAPASTSPSFGSLRRRESGTGALASQGKVGFVGKGLSVPDITLKPSLIAEIDGLSSSSSRSGSREHPTRKPNSVGSGGFDLSSVRRDPTDIGTRRAIDAGIIAHGDTSGRGKQAFAAYGRGHAKTQLSLGVTERPEIKSAQSGYFSSVSQPQPEHDRQVDLESTPVAVTHTLSAPAEPTAGPSTQETRTVTNSPIAVTSNPVTSPMHIPPFLASTSPSAAETDIPPPCNPRKHRAGVLLSRVRAQTGGNPLAESEGAWTGLTTEVGDSGIVFGARSSGRRGSQALGLEIDGDQGDDRHEQEDFRVTDCSASMDNAARFYHRHPYAKSAATSPVKSFGSLMSSADHSRPPPQMRRSHSGDLAEPEQSFPGSSATSGFATLGNLLARRNFSLPFPTDGHGADHARQDHGSHLPVRAGSAAAASHLVPDVNANGRLVILTPTTQEWRELGLDSLKHLGGQGVGSDSGSERGKEWDRRASAVSSSIGSLENLKDAHPDSRRASAFSDGLGSGENSRRASEAGLLNERRQSLDAASNGRNRVRSDTVHSVDNLIPDDSIADTSSSTIVPPSAKDLMITIPPPSAGMTSLMGANDTDRPGTGPPSRRLSLSLHSAPPLLEETDIFAKLLSEQMAQRQRQSSSPSASAGPSRRLSPSATNVNIADQDRQIDNGQEKPKSQLPSPRLGSMQENAGPAFSLSRSQSMREPPTAPPHMTKREKERERLFRMVGEEIERSGFSDSQSGRGIKQIGKGLGLDMPSSVGGMINPIIRTESGPAVMEHPQVQRQDFTAPGGISENDKNHLIAPTPHRLKDGLHLGHSPLISEARIDESTSPVSQDRTASDSSASSKPRSRAHSRAPSLAQLTATSGIGPAANLSAPAPLSPLTSRRRQSQRLSLLAGRTPLPHQFPAVLPPSAPTGNGPRKPSAGLSAFSAFATMTPASSAARRPPLTKDPLGSGSVSAIPGHLKQIGRSDSTISLAPSTSAPSECGTPVGETAGGLGGGGIDDYVIQSEAGKGAYGLVRRARRKGPDGQPIGDEVIIKYIIKSRILADCWKKHKVLGPIPIEIHVMEQLRNVSYRKPKAPHPWDPLRAGHPPYLDGSAPEAVETGQNTPTNGDAPSRMSYNSMVRDGQREATRSTSSGAPDLQDLSAWQAKLSYDNLKDRGHPNIVKMLDFFEDREFYYLVMPRFGIGLDLFDRIESAPDGLEPFDIRSLLGQLSDGLAFLHTNGIVHRDIKDENVILDGQGHCQLIDFGSAAHWRPGRKWDTFSGTLDYASPEILRGEMYSGKEQDVWALGVVAFVMICGETPFLSAEEASVGLSDGTKARNDLIARCGGDRGEEGAESDGGGRMADALDFVERCLELGVDDRPPAEALMEHRFLLGEGGWHGSRGWLQAHTV</sequence>
<dbReference type="Proteomes" id="UP001230649">
    <property type="component" value="Unassembled WGS sequence"/>
</dbReference>
<organism evidence="1 2">
    <name type="scientific">Naganishia adeliensis</name>
    <dbReference type="NCBI Taxonomy" id="92952"/>
    <lineage>
        <taxon>Eukaryota</taxon>
        <taxon>Fungi</taxon>
        <taxon>Dikarya</taxon>
        <taxon>Basidiomycota</taxon>
        <taxon>Agaricomycotina</taxon>
        <taxon>Tremellomycetes</taxon>
        <taxon>Filobasidiales</taxon>
        <taxon>Filobasidiaceae</taxon>
        <taxon>Naganishia</taxon>
    </lineage>
</organism>